<evidence type="ECO:0000313" key="2">
    <source>
        <dbReference type="EMBL" id="OHT24154.1"/>
    </source>
</evidence>
<dbReference type="Proteomes" id="UP000179588">
    <property type="component" value="Unassembled WGS sequence"/>
</dbReference>
<dbReference type="AlphaFoldDB" id="A0A1S1HPC5"/>
<gene>
    <name evidence="2" type="ORF">A3Q29_19010</name>
    <name evidence="1" type="ORF">RG298_001570</name>
</gene>
<reference evidence="1" key="2">
    <citation type="submission" date="2024-02" db="EMBL/GenBank/DDBJ databases">
        <authorList>
            <consortium name="Clinical and Environmental Microbiology Branch: Whole genome sequencing antimicrobial resistance pathogens in the healthcare setting"/>
        </authorList>
    </citation>
    <scope>NUCLEOTIDE SEQUENCE</scope>
    <source>
        <strain evidence="1">2021GO-0154</strain>
    </source>
</reference>
<reference evidence="2 3" key="1">
    <citation type="submission" date="2016-03" db="EMBL/GenBank/DDBJ databases">
        <title>Genome sequence of Providencia stuartii strain, isolated from the salivary glands of larval Lucilia sericata.</title>
        <authorList>
            <person name="Yuan Y."/>
            <person name="Zhang Y."/>
            <person name="Fu S."/>
            <person name="Crippen T.L."/>
            <person name="Visi D."/>
            <person name="Benbow M.E."/>
            <person name="Allen M."/>
            <person name="Tomberlin J.K."/>
            <person name="Sze S.-H."/>
            <person name="Tarone A.M."/>
        </authorList>
    </citation>
    <scope>NUCLEOTIDE SEQUENCE [LARGE SCALE GENOMIC DNA]</scope>
    <source>
        <strain evidence="2 3">Crippen</strain>
    </source>
</reference>
<evidence type="ECO:0000313" key="1">
    <source>
        <dbReference type="EMBL" id="EMJ5133866.1"/>
    </source>
</evidence>
<dbReference type="EMBL" id="ABMABF030000004">
    <property type="protein sequence ID" value="EMJ5133866.1"/>
    <property type="molecule type" value="Genomic_DNA"/>
</dbReference>
<dbReference type="Pfam" id="PF05534">
    <property type="entry name" value="HicB"/>
    <property type="match status" value="1"/>
</dbReference>
<proteinExistence type="predicted"/>
<accession>A0A1S1HPC5</accession>
<comment type="caution">
    <text evidence="2">The sequence shown here is derived from an EMBL/GenBank/DDBJ whole genome shotgun (WGS) entry which is preliminary data.</text>
</comment>
<dbReference type="EMBL" id="LVIE01000166">
    <property type="protein sequence ID" value="OHT24154.1"/>
    <property type="molecule type" value="Genomic_DNA"/>
</dbReference>
<dbReference type="RefSeq" id="WP_070927789.1">
    <property type="nucleotide sequence ID" value="NZ_CANMXG010000016.1"/>
</dbReference>
<organism evidence="2 3">
    <name type="scientific">Providencia stuartii</name>
    <dbReference type="NCBI Taxonomy" id="588"/>
    <lineage>
        <taxon>Bacteria</taxon>
        <taxon>Pseudomonadati</taxon>
        <taxon>Pseudomonadota</taxon>
        <taxon>Gammaproteobacteria</taxon>
        <taxon>Enterobacterales</taxon>
        <taxon>Morganellaceae</taxon>
        <taxon>Providencia</taxon>
    </lineage>
</organism>
<dbReference type="OrthoDB" id="5297106at2"/>
<name>A0A1S1HPC5_PROST</name>
<sequence>MLKNTMTIDGCVAVITFDPEIEMFRGEFIGLNGGADFYAYSVDELKKEGAISLAIFLDECQKEGIAPYKNYSGKISARLKSEDHHALTIVSQASGLSINDLLNEGVKLVLAKHESCS</sequence>
<dbReference type="InterPro" id="IPR008651">
    <property type="entry name" value="Uncharacterised_HicB"/>
</dbReference>
<protein>
    <submittedName>
        <fullName evidence="2">DNA repair protein</fullName>
    </submittedName>
    <submittedName>
        <fullName evidence="1">Type II toxin-antitoxin system HicB family antitoxin</fullName>
    </submittedName>
</protein>
<keyword evidence="3" id="KW-1185">Reference proteome</keyword>
<evidence type="ECO:0000313" key="3">
    <source>
        <dbReference type="Proteomes" id="UP000179588"/>
    </source>
</evidence>